<keyword evidence="2" id="KW-1185">Reference proteome</keyword>
<dbReference type="EMBL" id="VOHK01000013">
    <property type="protein sequence ID" value="TWT17106.1"/>
    <property type="molecule type" value="Genomic_DNA"/>
</dbReference>
<evidence type="ECO:0000313" key="1">
    <source>
        <dbReference type="EMBL" id="TWT17106.1"/>
    </source>
</evidence>
<gene>
    <name evidence="1" type="ORF">FQY83_17350</name>
</gene>
<organism evidence="1 2">
    <name type="scientific">Luteimonas marina</name>
    <dbReference type="NCBI Taxonomy" id="488485"/>
    <lineage>
        <taxon>Bacteria</taxon>
        <taxon>Pseudomonadati</taxon>
        <taxon>Pseudomonadota</taxon>
        <taxon>Gammaproteobacteria</taxon>
        <taxon>Lysobacterales</taxon>
        <taxon>Lysobacteraceae</taxon>
        <taxon>Luteimonas</taxon>
    </lineage>
</organism>
<name>A0A5C5TTT4_9GAMM</name>
<protein>
    <submittedName>
        <fullName evidence="1">Uncharacterized protein</fullName>
    </submittedName>
</protein>
<reference evidence="1 2" key="1">
    <citation type="journal article" date="2008" name="Int. J. Syst. Evol. Microbiol.">
        <title>Luteimonas marina sp. nov., isolated from seawater.</title>
        <authorList>
            <person name="Baik K.S."/>
            <person name="Park S.C."/>
            <person name="Kim M.S."/>
            <person name="Kim E.M."/>
            <person name="Park C."/>
            <person name="Chun J."/>
            <person name="Seong C.N."/>
        </authorList>
    </citation>
    <scope>NUCLEOTIDE SEQUENCE [LARGE SCALE GENOMIC DNA]</scope>
    <source>
        <strain evidence="1 2">FR1330</strain>
    </source>
</reference>
<evidence type="ECO:0000313" key="2">
    <source>
        <dbReference type="Proteomes" id="UP000319980"/>
    </source>
</evidence>
<sequence>MKNLWLILILALAALPSGAIASKEGLLSLNAFALESPGIGQSGPVKVAGAQSDRGITLLRIEAFGRTFNIGPDQLRQLRGFNANGVQITYEGGYVDLGGRTIYVIFSRGFTSGVVLQRYVSVTETGSVTVADRP</sequence>
<proteinExistence type="predicted"/>
<accession>A0A5C5TTT4</accession>
<dbReference type="AlphaFoldDB" id="A0A5C5TTT4"/>
<dbReference type="RefSeq" id="WP_027080101.1">
    <property type="nucleotide sequence ID" value="NZ_VOHK01000013.1"/>
</dbReference>
<dbReference type="Proteomes" id="UP000319980">
    <property type="component" value="Unassembled WGS sequence"/>
</dbReference>
<dbReference type="OrthoDB" id="5958694at2"/>
<comment type="caution">
    <text evidence="1">The sequence shown here is derived from an EMBL/GenBank/DDBJ whole genome shotgun (WGS) entry which is preliminary data.</text>
</comment>